<feature type="transmembrane region" description="Helical" evidence="8">
    <location>
        <begin position="117"/>
        <end position="137"/>
    </location>
</feature>
<protein>
    <submittedName>
        <fullName evidence="9">Iron complex transport system permease protein</fullName>
    </submittedName>
</protein>
<dbReference type="SUPFAM" id="SSF81345">
    <property type="entry name" value="ABC transporter involved in vitamin B12 uptake, BtuC"/>
    <property type="match status" value="1"/>
</dbReference>
<feature type="transmembrane region" description="Helical" evidence="8">
    <location>
        <begin position="64"/>
        <end position="81"/>
    </location>
</feature>
<dbReference type="EMBL" id="SMGJ01000008">
    <property type="protein sequence ID" value="TCK67038.1"/>
    <property type="molecule type" value="Genomic_DNA"/>
</dbReference>
<reference evidence="9 10" key="1">
    <citation type="submission" date="2019-03" db="EMBL/GenBank/DDBJ databases">
        <title>Genomic Encyclopedia of Type Strains, Phase IV (KMG-IV): sequencing the most valuable type-strain genomes for metagenomic binning, comparative biology and taxonomic classification.</title>
        <authorList>
            <person name="Goeker M."/>
        </authorList>
    </citation>
    <scope>NUCLEOTIDE SEQUENCE [LARGE SCALE GENOMIC DNA]</scope>
    <source>
        <strain evidence="9 10">DSM 10053</strain>
    </source>
</reference>
<keyword evidence="5 8" id="KW-0812">Transmembrane</keyword>
<dbReference type="CDD" id="cd06550">
    <property type="entry name" value="TM_ABC_iron-siderophores_like"/>
    <property type="match status" value="1"/>
</dbReference>
<feature type="transmembrane region" description="Helical" evidence="8">
    <location>
        <begin position="308"/>
        <end position="327"/>
    </location>
</feature>
<evidence type="ECO:0000256" key="8">
    <source>
        <dbReference type="SAM" id="Phobius"/>
    </source>
</evidence>
<sequence>MPIFRLMLPLALLIISLVIAVSSGQYSLSLTEIWQSISQFGNELSQQGLSQQDIVLWNIRLPRIATAILVGIALSVAGVTYQGMFKNPLVSPDILGVTSGAGLGAVTAIYFDFPLPIIQLFAFAGGLFAVGLVYFIASTVRRQNPILALVLSGVAISALLGAGISLLKILADPYSQLSTITFWLLGGLNMTSFDDLKLVAPLVLFALIPLILLRWRMNVLSLDDEEVTALGVNIKRTRLIFILCATLMTSAVVSVTGIIGWVGLIIPHIARLWSGADFRLLLPTCILLGSTFLLITDTLARCLFAIEIPLGVITAFVGAPFFLSLLIKGERQ</sequence>
<dbReference type="PANTHER" id="PTHR30472">
    <property type="entry name" value="FERRIC ENTEROBACTIN TRANSPORT SYSTEM PERMEASE PROTEIN"/>
    <property type="match status" value="1"/>
</dbReference>
<dbReference type="GO" id="GO:0033214">
    <property type="term" value="P:siderophore-iron import into cell"/>
    <property type="evidence" value="ECO:0007669"/>
    <property type="project" value="TreeGrafter"/>
</dbReference>
<keyword evidence="7 8" id="KW-0472">Membrane</keyword>
<dbReference type="Proteomes" id="UP000295496">
    <property type="component" value="Unassembled WGS sequence"/>
</dbReference>
<feature type="transmembrane region" description="Helical" evidence="8">
    <location>
        <begin position="237"/>
        <end position="266"/>
    </location>
</feature>
<gene>
    <name evidence="9" type="ORF">EV692_2161</name>
</gene>
<evidence type="ECO:0000256" key="6">
    <source>
        <dbReference type="ARBA" id="ARBA00022989"/>
    </source>
</evidence>
<organism evidence="9 10">
    <name type="scientific">Lonepinella koalarum</name>
    <dbReference type="NCBI Taxonomy" id="53417"/>
    <lineage>
        <taxon>Bacteria</taxon>
        <taxon>Pseudomonadati</taxon>
        <taxon>Pseudomonadota</taxon>
        <taxon>Gammaproteobacteria</taxon>
        <taxon>Pasteurellales</taxon>
        <taxon>Pasteurellaceae</taxon>
        <taxon>Lonepinella</taxon>
    </lineage>
</organism>
<keyword evidence="6 8" id="KW-1133">Transmembrane helix</keyword>
<accession>A0A4R1KPX1</accession>
<evidence type="ECO:0000313" key="10">
    <source>
        <dbReference type="Proteomes" id="UP000295496"/>
    </source>
</evidence>
<comment type="subcellular location">
    <subcellularLocation>
        <location evidence="1">Cell membrane</location>
        <topology evidence="1">Multi-pass membrane protein</topology>
    </subcellularLocation>
</comment>
<keyword evidence="4" id="KW-1003">Cell membrane</keyword>
<feature type="transmembrane region" description="Helical" evidence="8">
    <location>
        <begin position="278"/>
        <end position="296"/>
    </location>
</feature>
<evidence type="ECO:0000256" key="2">
    <source>
        <dbReference type="ARBA" id="ARBA00007935"/>
    </source>
</evidence>
<dbReference type="InterPro" id="IPR000522">
    <property type="entry name" value="ABC_transptr_permease_BtuC"/>
</dbReference>
<comment type="similarity">
    <text evidence="2">Belongs to the binding-protein-dependent transport system permease family. FecCD subfamily.</text>
</comment>
<feature type="transmembrane region" description="Helical" evidence="8">
    <location>
        <begin position="198"/>
        <end position="217"/>
    </location>
</feature>
<dbReference type="GO" id="GO:0022857">
    <property type="term" value="F:transmembrane transporter activity"/>
    <property type="evidence" value="ECO:0007669"/>
    <property type="project" value="InterPro"/>
</dbReference>
<name>A0A4R1KPX1_9PAST</name>
<comment type="caution">
    <text evidence="9">The sequence shown here is derived from an EMBL/GenBank/DDBJ whole genome shotgun (WGS) entry which is preliminary data.</text>
</comment>
<evidence type="ECO:0000313" key="9">
    <source>
        <dbReference type="EMBL" id="TCK67038.1"/>
    </source>
</evidence>
<dbReference type="FunFam" id="1.10.3470.10:FF:000001">
    <property type="entry name" value="Vitamin B12 ABC transporter permease BtuC"/>
    <property type="match status" value="1"/>
</dbReference>
<dbReference type="Pfam" id="PF01032">
    <property type="entry name" value="FecCD"/>
    <property type="match status" value="1"/>
</dbReference>
<feature type="transmembrane region" description="Helical" evidence="8">
    <location>
        <begin position="93"/>
        <end position="111"/>
    </location>
</feature>
<dbReference type="PANTHER" id="PTHR30472:SF70">
    <property type="entry name" value="MOLYBDATE IMPORT SYSTEM PERMEASE PROTEIN MOLB"/>
    <property type="match status" value="1"/>
</dbReference>
<evidence type="ECO:0000256" key="1">
    <source>
        <dbReference type="ARBA" id="ARBA00004651"/>
    </source>
</evidence>
<dbReference type="InterPro" id="IPR037294">
    <property type="entry name" value="ABC_BtuC-like"/>
</dbReference>
<proteinExistence type="inferred from homology"/>
<dbReference type="AlphaFoldDB" id="A0A4R1KPX1"/>
<keyword evidence="10" id="KW-1185">Reference proteome</keyword>
<dbReference type="GO" id="GO:0005886">
    <property type="term" value="C:plasma membrane"/>
    <property type="evidence" value="ECO:0007669"/>
    <property type="project" value="UniProtKB-SubCell"/>
</dbReference>
<feature type="transmembrane region" description="Helical" evidence="8">
    <location>
        <begin position="146"/>
        <end position="167"/>
    </location>
</feature>
<keyword evidence="3" id="KW-0813">Transport</keyword>
<evidence type="ECO:0000256" key="7">
    <source>
        <dbReference type="ARBA" id="ARBA00023136"/>
    </source>
</evidence>
<dbReference type="RefSeq" id="WP_207905259.1">
    <property type="nucleotide sequence ID" value="NZ_CP170642.1"/>
</dbReference>
<evidence type="ECO:0000256" key="3">
    <source>
        <dbReference type="ARBA" id="ARBA00022448"/>
    </source>
</evidence>
<evidence type="ECO:0000256" key="4">
    <source>
        <dbReference type="ARBA" id="ARBA00022475"/>
    </source>
</evidence>
<dbReference type="Gene3D" id="1.10.3470.10">
    <property type="entry name" value="ABC transporter involved in vitamin B12 uptake, BtuC"/>
    <property type="match status" value="1"/>
</dbReference>
<evidence type="ECO:0000256" key="5">
    <source>
        <dbReference type="ARBA" id="ARBA00022692"/>
    </source>
</evidence>